<dbReference type="InterPro" id="IPR007863">
    <property type="entry name" value="Peptidase_M16_C"/>
</dbReference>
<sequence>MNRKIAPPIKDAVEFDLKLKPYDKYVLKNGVELYAVNAGAEEVIQVEWVFFAGNSFEKKHMVASATNFLLKSGTSQKSAFAINELVDYYGASLARTCYNETASITLHSLTKHLPKLLPLIRELLTDAIFPEEEILLFQQNNRQRLEVNLKKNDFVANRLIDEYLYGFEHPYGSYSRFEDLAGLTREDLVAFYDQYYRNGKCILFVAGKLPPNIMELLDTAIGDLPLQGGPVEYPTHTIHPAGEKKYRISNDPNGVQGAIRIARDFPNRHHPDFFGAQVLNALFGGFFGSRLMNNIREDKGYTYGIYSYLQNHIQRSAWMISTEAGKEVSEATIEEVYNEMALLREELVDEEELLLVRNYLMGSTLGDLDGPFHIIGRWKNIVLNGLSEDYFYQSIRTIKTIQPEELQQLARKYLQPEDFYELVVI</sequence>
<accession>A0ABS9BJN2</accession>
<keyword evidence="4" id="KW-1185">Reference proteome</keyword>
<dbReference type="Pfam" id="PF05193">
    <property type="entry name" value="Peptidase_M16_C"/>
    <property type="match status" value="1"/>
</dbReference>
<dbReference type="InterPro" id="IPR050361">
    <property type="entry name" value="MPP/UQCRC_Complex"/>
</dbReference>
<gene>
    <name evidence="3" type="ORF">L0U88_12960</name>
</gene>
<dbReference type="Proteomes" id="UP001200145">
    <property type="component" value="Unassembled WGS sequence"/>
</dbReference>
<evidence type="ECO:0000313" key="3">
    <source>
        <dbReference type="EMBL" id="MCF1715540.1"/>
    </source>
</evidence>
<dbReference type="SUPFAM" id="SSF63411">
    <property type="entry name" value="LuxS/MPP-like metallohydrolase"/>
    <property type="match status" value="2"/>
</dbReference>
<evidence type="ECO:0000313" key="4">
    <source>
        <dbReference type="Proteomes" id="UP001200145"/>
    </source>
</evidence>
<dbReference type="Gene3D" id="3.30.830.10">
    <property type="entry name" value="Metalloenzyme, LuxS/M16 peptidase-like"/>
    <property type="match status" value="2"/>
</dbReference>
<protein>
    <submittedName>
        <fullName evidence="3">Insulinase family protein</fullName>
    </submittedName>
</protein>
<name>A0ABS9BJN2_9BACT</name>
<organism evidence="3 4">
    <name type="scientific">Flavihumibacter fluminis</name>
    <dbReference type="NCBI Taxonomy" id="2909236"/>
    <lineage>
        <taxon>Bacteria</taxon>
        <taxon>Pseudomonadati</taxon>
        <taxon>Bacteroidota</taxon>
        <taxon>Chitinophagia</taxon>
        <taxon>Chitinophagales</taxon>
        <taxon>Chitinophagaceae</taxon>
        <taxon>Flavihumibacter</taxon>
    </lineage>
</organism>
<reference evidence="3 4" key="1">
    <citation type="submission" date="2022-01" db="EMBL/GenBank/DDBJ databases">
        <title>Flavihumibacter sp. nov., isolated from sediment of a river.</title>
        <authorList>
            <person name="Liu H."/>
        </authorList>
    </citation>
    <scope>NUCLEOTIDE SEQUENCE [LARGE SCALE GENOMIC DNA]</scope>
    <source>
        <strain evidence="3 4">RY-1</strain>
    </source>
</reference>
<feature type="domain" description="Peptidase M16 C-terminal" evidence="2">
    <location>
        <begin position="183"/>
        <end position="358"/>
    </location>
</feature>
<dbReference type="InterPro" id="IPR011249">
    <property type="entry name" value="Metalloenz_LuxS/M16"/>
</dbReference>
<dbReference type="EMBL" id="JAKEVY010000003">
    <property type="protein sequence ID" value="MCF1715540.1"/>
    <property type="molecule type" value="Genomic_DNA"/>
</dbReference>
<evidence type="ECO:0000259" key="2">
    <source>
        <dbReference type="Pfam" id="PF05193"/>
    </source>
</evidence>
<proteinExistence type="predicted"/>
<dbReference type="PANTHER" id="PTHR11851:SF224">
    <property type="entry name" value="PROCESSING PROTEASE"/>
    <property type="match status" value="1"/>
</dbReference>
<feature type="coiled-coil region" evidence="1">
    <location>
        <begin position="326"/>
        <end position="353"/>
    </location>
</feature>
<dbReference type="PANTHER" id="PTHR11851">
    <property type="entry name" value="METALLOPROTEASE"/>
    <property type="match status" value="1"/>
</dbReference>
<keyword evidence="1" id="KW-0175">Coiled coil</keyword>
<evidence type="ECO:0000256" key="1">
    <source>
        <dbReference type="SAM" id="Coils"/>
    </source>
</evidence>
<comment type="caution">
    <text evidence="3">The sequence shown here is derived from an EMBL/GenBank/DDBJ whole genome shotgun (WGS) entry which is preliminary data.</text>
</comment>
<dbReference type="RefSeq" id="WP_234866492.1">
    <property type="nucleotide sequence ID" value="NZ_JAKEVY010000003.1"/>
</dbReference>